<dbReference type="Proteomes" id="UP000719766">
    <property type="component" value="Unassembled WGS sequence"/>
</dbReference>
<dbReference type="GO" id="GO:0008131">
    <property type="term" value="F:primary methylamine oxidase activity"/>
    <property type="evidence" value="ECO:0007669"/>
    <property type="project" value="InterPro"/>
</dbReference>
<dbReference type="SUPFAM" id="SSF49998">
    <property type="entry name" value="Amine oxidase catalytic domain"/>
    <property type="match status" value="1"/>
</dbReference>
<name>A0A9P7AP67_9AGAM</name>
<evidence type="ECO:0000313" key="2">
    <source>
        <dbReference type="EMBL" id="KAG1793432.1"/>
    </source>
</evidence>
<dbReference type="GeneID" id="64596793"/>
<evidence type="ECO:0000313" key="3">
    <source>
        <dbReference type="Proteomes" id="UP000719766"/>
    </source>
</evidence>
<proteinExistence type="predicted"/>
<protein>
    <submittedName>
        <fullName evidence="2">Uncharacterized protein</fullName>
    </submittedName>
</protein>
<sequence>MPVEHVNLMFKPNNFFTKNPSMDVPGTNDPMSKPAFNGANGANGSNGACCSH</sequence>
<keyword evidence="3" id="KW-1185">Reference proteome</keyword>
<accession>A0A9P7AP67</accession>
<feature type="region of interest" description="Disordered" evidence="1">
    <location>
        <begin position="17"/>
        <end position="52"/>
    </location>
</feature>
<reference evidence="2" key="1">
    <citation type="journal article" date="2020" name="New Phytol.">
        <title>Comparative genomics reveals dynamic genome evolution in host specialist ectomycorrhizal fungi.</title>
        <authorList>
            <person name="Lofgren L.A."/>
            <person name="Nguyen N.H."/>
            <person name="Vilgalys R."/>
            <person name="Ruytinx J."/>
            <person name="Liao H.L."/>
            <person name="Branco S."/>
            <person name="Kuo A."/>
            <person name="LaButti K."/>
            <person name="Lipzen A."/>
            <person name="Andreopoulos W."/>
            <person name="Pangilinan J."/>
            <person name="Riley R."/>
            <person name="Hundley H."/>
            <person name="Na H."/>
            <person name="Barry K."/>
            <person name="Grigoriev I.V."/>
            <person name="Stajich J.E."/>
            <person name="Kennedy P.G."/>
        </authorList>
    </citation>
    <scope>NUCLEOTIDE SEQUENCE</scope>
    <source>
        <strain evidence="2">S12</strain>
    </source>
</reference>
<dbReference type="GO" id="GO:0048038">
    <property type="term" value="F:quinone binding"/>
    <property type="evidence" value="ECO:0007669"/>
    <property type="project" value="InterPro"/>
</dbReference>
<dbReference type="Gene3D" id="2.70.98.20">
    <property type="entry name" value="Copper amine oxidase, catalytic domain"/>
    <property type="match status" value="1"/>
</dbReference>
<dbReference type="RefSeq" id="XP_041159857.1">
    <property type="nucleotide sequence ID" value="XM_041303029.1"/>
</dbReference>
<feature type="compositionally biased region" description="Low complexity" evidence="1">
    <location>
        <begin position="35"/>
        <end position="52"/>
    </location>
</feature>
<evidence type="ECO:0000256" key="1">
    <source>
        <dbReference type="SAM" id="MobiDB-lite"/>
    </source>
</evidence>
<organism evidence="2 3">
    <name type="scientific">Suillus plorans</name>
    <dbReference type="NCBI Taxonomy" id="116603"/>
    <lineage>
        <taxon>Eukaryota</taxon>
        <taxon>Fungi</taxon>
        <taxon>Dikarya</taxon>
        <taxon>Basidiomycota</taxon>
        <taxon>Agaricomycotina</taxon>
        <taxon>Agaricomycetes</taxon>
        <taxon>Agaricomycetidae</taxon>
        <taxon>Boletales</taxon>
        <taxon>Suillineae</taxon>
        <taxon>Suillaceae</taxon>
        <taxon>Suillus</taxon>
    </lineage>
</organism>
<gene>
    <name evidence="2" type="ORF">HD556DRAFT_1374099</name>
</gene>
<comment type="caution">
    <text evidence="2">The sequence shown here is derived from an EMBL/GenBank/DDBJ whole genome shotgun (WGS) entry which is preliminary data.</text>
</comment>
<dbReference type="InterPro" id="IPR036460">
    <property type="entry name" value="Cu_amine_oxidase_C_sf"/>
</dbReference>
<dbReference type="GO" id="GO:0009308">
    <property type="term" value="P:amine metabolic process"/>
    <property type="evidence" value="ECO:0007669"/>
    <property type="project" value="InterPro"/>
</dbReference>
<dbReference type="AlphaFoldDB" id="A0A9P7AP67"/>
<dbReference type="GO" id="GO:0005507">
    <property type="term" value="F:copper ion binding"/>
    <property type="evidence" value="ECO:0007669"/>
    <property type="project" value="InterPro"/>
</dbReference>
<dbReference type="OrthoDB" id="5379943at2759"/>
<dbReference type="EMBL" id="JABBWE010000030">
    <property type="protein sequence ID" value="KAG1793432.1"/>
    <property type="molecule type" value="Genomic_DNA"/>
</dbReference>